<dbReference type="Gene3D" id="3.30.420.270">
    <property type="match status" value="1"/>
</dbReference>
<evidence type="ECO:0000256" key="8">
    <source>
        <dbReference type="ARBA" id="ARBA00022989"/>
    </source>
</evidence>
<dbReference type="AlphaFoldDB" id="A0A5K8A8B9"/>
<gene>
    <name evidence="12" type="ORF">DSCOOX_20730</name>
</gene>
<protein>
    <submittedName>
        <fullName evidence="12">Protein TolR</fullName>
    </submittedName>
</protein>
<dbReference type="GO" id="GO:0015031">
    <property type="term" value="P:protein transport"/>
    <property type="evidence" value="ECO:0007669"/>
    <property type="project" value="UniProtKB-KW"/>
</dbReference>
<dbReference type="GO" id="GO:0022857">
    <property type="term" value="F:transmembrane transporter activity"/>
    <property type="evidence" value="ECO:0007669"/>
    <property type="project" value="InterPro"/>
</dbReference>
<reference evidence="12 13" key="1">
    <citation type="submission" date="2019-11" db="EMBL/GenBank/DDBJ databases">
        <title>Comparative genomics of hydrocarbon-degrading Desulfosarcina strains.</title>
        <authorList>
            <person name="Watanabe M."/>
            <person name="Kojima H."/>
            <person name="Fukui M."/>
        </authorList>
    </citation>
    <scope>NUCLEOTIDE SEQUENCE [LARGE SCALE GENOMIC DNA]</scope>
    <source>
        <strain evidence="13">oXyS1</strain>
    </source>
</reference>
<evidence type="ECO:0000256" key="7">
    <source>
        <dbReference type="ARBA" id="ARBA00022927"/>
    </source>
</evidence>
<evidence type="ECO:0000256" key="11">
    <source>
        <dbReference type="SAM" id="Phobius"/>
    </source>
</evidence>
<dbReference type="Proteomes" id="UP000422108">
    <property type="component" value="Chromosome"/>
</dbReference>
<keyword evidence="8 11" id="KW-1133">Transmembrane helix</keyword>
<evidence type="ECO:0000313" key="12">
    <source>
        <dbReference type="EMBL" id="BBO88893.1"/>
    </source>
</evidence>
<feature type="transmembrane region" description="Helical" evidence="11">
    <location>
        <begin position="19"/>
        <end position="38"/>
    </location>
</feature>
<keyword evidence="4" id="KW-1003">Cell membrane</keyword>
<proteinExistence type="inferred from homology"/>
<sequence length="146" mass="16140">MAIGSGSDRLMSDINVTPFVDVMLVLLIIFMVTAPMMVQGVDVALPEVSAKPMVTEKENITVTIDRESNVYINDFQVRMDFLRDKLEKILQGQTDREVFFRADKDVSYGMVVSVMAEIKAAGVEKLGMVTDPFDEPATDPMSGKKG</sequence>
<dbReference type="PANTHER" id="PTHR30558">
    <property type="entry name" value="EXBD MEMBRANE COMPONENT OF PMF-DRIVEN MACROMOLECULE IMPORT SYSTEM"/>
    <property type="match status" value="1"/>
</dbReference>
<keyword evidence="5" id="KW-0997">Cell inner membrane</keyword>
<keyword evidence="7 10" id="KW-0653">Protein transport</keyword>
<evidence type="ECO:0000256" key="2">
    <source>
        <dbReference type="ARBA" id="ARBA00005811"/>
    </source>
</evidence>
<evidence type="ECO:0000256" key="3">
    <source>
        <dbReference type="ARBA" id="ARBA00022448"/>
    </source>
</evidence>
<evidence type="ECO:0000256" key="6">
    <source>
        <dbReference type="ARBA" id="ARBA00022692"/>
    </source>
</evidence>
<evidence type="ECO:0000256" key="4">
    <source>
        <dbReference type="ARBA" id="ARBA00022475"/>
    </source>
</evidence>
<dbReference type="InterPro" id="IPR003400">
    <property type="entry name" value="ExbD"/>
</dbReference>
<dbReference type="InterPro" id="IPR014168">
    <property type="entry name" value="Tol-Pal_TolR"/>
</dbReference>
<accession>A0A5K8A8B9</accession>
<dbReference type="Pfam" id="PF02472">
    <property type="entry name" value="ExbD"/>
    <property type="match status" value="1"/>
</dbReference>
<comment type="similarity">
    <text evidence="2 10">Belongs to the ExbD/TolR family.</text>
</comment>
<name>A0A5K8A8B9_9BACT</name>
<dbReference type="GO" id="GO:0005886">
    <property type="term" value="C:plasma membrane"/>
    <property type="evidence" value="ECO:0007669"/>
    <property type="project" value="UniProtKB-SubCell"/>
</dbReference>
<evidence type="ECO:0000256" key="10">
    <source>
        <dbReference type="RuleBase" id="RU003879"/>
    </source>
</evidence>
<keyword evidence="6 10" id="KW-0812">Transmembrane</keyword>
<dbReference type="EMBL" id="AP021879">
    <property type="protein sequence ID" value="BBO88893.1"/>
    <property type="molecule type" value="Genomic_DNA"/>
</dbReference>
<evidence type="ECO:0000256" key="5">
    <source>
        <dbReference type="ARBA" id="ARBA00022519"/>
    </source>
</evidence>
<organism evidence="12 13">
    <name type="scientific">Desulfosarcina ovata subsp. ovata</name>
    <dbReference type="NCBI Taxonomy" id="2752305"/>
    <lineage>
        <taxon>Bacteria</taxon>
        <taxon>Pseudomonadati</taxon>
        <taxon>Thermodesulfobacteriota</taxon>
        <taxon>Desulfobacteria</taxon>
        <taxon>Desulfobacterales</taxon>
        <taxon>Desulfosarcinaceae</taxon>
        <taxon>Desulfosarcina</taxon>
    </lineage>
</organism>
<keyword evidence="3 10" id="KW-0813">Transport</keyword>
<keyword evidence="9 11" id="KW-0472">Membrane</keyword>
<dbReference type="NCBIfam" id="TIGR02801">
    <property type="entry name" value="tolR"/>
    <property type="match status" value="1"/>
</dbReference>
<dbReference type="PANTHER" id="PTHR30558:SF12">
    <property type="entry name" value="BIOPOLYMER TRANSPORT PROTEIN EXBD"/>
    <property type="match status" value="1"/>
</dbReference>
<comment type="subcellular location">
    <subcellularLocation>
        <location evidence="1">Cell inner membrane</location>
        <topology evidence="1">Single-pass type II membrane protein</topology>
    </subcellularLocation>
    <subcellularLocation>
        <location evidence="10">Cell membrane</location>
        <topology evidence="10">Single-pass type II membrane protein</topology>
    </subcellularLocation>
</comment>
<evidence type="ECO:0000256" key="1">
    <source>
        <dbReference type="ARBA" id="ARBA00004249"/>
    </source>
</evidence>
<evidence type="ECO:0000313" key="13">
    <source>
        <dbReference type="Proteomes" id="UP000422108"/>
    </source>
</evidence>
<keyword evidence="13" id="KW-1185">Reference proteome</keyword>
<evidence type="ECO:0000256" key="9">
    <source>
        <dbReference type="ARBA" id="ARBA00023136"/>
    </source>
</evidence>
<dbReference type="RefSeq" id="WP_155310151.1">
    <property type="nucleotide sequence ID" value="NZ_AP021879.1"/>
</dbReference>